<name>A0ABR6PCK2_9SPHI</name>
<comment type="caution">
    <text evidence="1">The sequence shown here is derived from an EMBL/GenBank/DDBJ whole genome shotgun (WGS) entry which is preliminary data.</text>
</comment>
<organism evidence="1 2">
    <name type="scientific">Mucilaginibacter lappiensis</name>
    <dbReference type="NCBI Taxonomy" id="354630"/>
    <lineage>
        <taxon>Bacteria</taxon>
        <taxon>Pseudomonadati</taxon>
        <taxon>Bacteroidota</taxon>
        <taxon>Sphingobacteriia</taxon>
        <taxon>Sphingobacteriales</taxon>
        <taxon>Sphingobacteriaceae</taxon>
        <taxon>Mucilaginibacter</taxon>
    </lineage>
</organism>
<evidence type="ECO:0000313" key="1">
    <source>
        <dbReference type="EMBL" id="MBB6107436.1"/>
    </source>
</evidence>
<protein>
    <submittedName>
        <fullName evidence="1">Uncharacterized protein</fullName>
    </submittedName>
</protein>
<sequence>MPGVVHQFILSVSIRRYFSDRPLMGYDYVDFADIDWVSMM</sequence>
<keyword evidence="2" id="KW-1185">Reference proteome</keyword>
<gene>
    <name evidence="1" type="ORF">HDF23_000166</name>
</gene>
<evidence type="ECO:0000313" key="2">
    <source>
        <dbReference type="Proteomes" id="UP000541583"/>
    </source>
</evidence>
<reference evidence="1 2" key="1">
    <citation type="submission" date="2020-08" db="EMBL/GenBank/DDBJ databases">
        <title>Genomic Encyclopedia of Type Strains, Phase IV (KMG-V): Genome sequencing to study the core and pangenomes of soil and plant-associated prokaryotes.</title>
        <authorList>
            <person name="Whitman W."/>
        </authorList>
    </citation>
    <scope>NUCLEOTIDE SEQUENCE [LARGE SCALE GENOMIC DNA]</scope>
    <source>
        <strain evidence="1 2">ANJLi2</strain>
    </source>
</reference>
<dbReference type="Proteomes" id="UP000541583">
    <property type="component" value="Unassembled WGS sequence"/>
</dbReference>
<proteinExistence type="predicted"/>
<accession>A0ABR6PCK2</accession>
<dbReference type="EMBL" id="JACHCB010000001">
    <property type="protein sequence ID" value="MBB6107436.1"/>
    <property type="molecule type" value="Genomic_DNA"/>
</dbReference>